<evidence type="ECO:0000313" key="2">
    <source>
        <dbReference type="EMBL" id="PVU89021.1"/>
    </source>
</evidence>
<dbReference type="Proteomes" id="UP000245699">
    <property type="component" value="Unassembled WGS sequence"/>
</dbReference>
<evidence type="ECO:0000256" key="1">
    <source>
        <dbReference type="SAM" id="MobiDB-lite"/>
    </source>
</evidence>
<sequence length="133" mass="15211">NDNRPSHKNVTAGSETRSTTTGFTIAETKMKLERVSIRHYLNNSVEKPIKITNKDGGDFSIVINLKDAKDWQEKFVNIFGKIKGVPSFNINHRNNYITLSFDNENKLNEFKNLAPVNSEIKLIKIAYTNKKLQ</sequence>
<dbReference type="EMBL" id="MBFT01000583">
    <property type="protein sequence ID" value="PVU89021.1"/>
    <property type="molecule type" value="Genomic_DNA"/>
</dbReference>
<gene>
    <name evidence="2" type="ORF">BB559_005266</name>
</gene>
<proteinExistence type="predicted"/>
<feature type="region of interest" description="Disordered" evidence="1">
    <location>
        <begin position="1"/>
        <end position="20"/>
    </location>
</feature>
<name>A0A2T9Y9K4_9FUNG</name>
<feature type="compositionally biased region" description="Polar residues" evidence="1">
    <location>
        <begin position="8"/>
        <end position="20"/>
    </location>
</feature>
<keyword evidence="3" id="KW-1185">Reference proteome</keyword>
<reference evidence="2 3" key="1">
    <citation type="journal article" date="2018" name="MBio">
        <title>Comparative Genomics Reveals the Core Gene Toolbox for the Fungus-Insect Symbiosis.</title>
        <authorList>
            <person name="Wang Y."/>
            <person name="Stata M."/>
            <person name="Wang W."/>
            <person name="Stajich J.E."/>
            <person name="White M.M."/>
            <person name="Moncalvo J.M."/>
        </authorList>
    </citation>
    <scope>NUCLEOTIDE SEQUENCE [LARGE SCALE GENOMIC DNA]</scope>
    <source>
        <strain evidence="2 3">AUS-77-4</strain>
    </source>
</reference>
<evidence type="ECO:0000313" key="3">
    <source>
        <dbReference type="Proteomes" id="UP000245699"/>
    </source>
</evidence>
<protein>
    <submittedName>
        <fullName evidence="2">Uncharacterized protein</fullName>
    </submittedName>
</protein>
<organism evidence="2 3">
    <name type="scientific">Furculomyces boomerangus</name>
    <dbReference type="NCBI Taxonomy" id="61424"/>
    <lineage>
        <taxon>Eukaryota</taxon>
        <taxon>Fungi</taxon>
        <taxon>Fungi incertae sedis</taxon>
        <taxon>Zoopagomycota</taxon>
        <taxon>Kickxellomycotina</taxon>
        <taxon>Harpellomycetes</taxon>
        <taxon>Harpellales</taxon>
        <taxon>Harpellaceae</taxon>
        <taxon>Furculomyces</taxon>
    </lineage>
</organism>
<dbReference type="AlphaFoldDB" id="A0A2T9Y9K4"/>
<accession>A0A2T9Y9K4</accession>
<feature type="non-terminal residue" evidence="2">
    <location>
        <position position="1"/>
    </location>
</feature>
<comment type="caution">
    <text evidence="2">The sequence shown here is derived from an EMBL/GenBank/DDBJ whole genome shotgun (WGS) entry which is preliminary data.</text>
</comment>